<sequence length="87" mass="10129">MPIAIADFSLSLKSRNCYPHQSHSRILLRVQARVPSNSSVRAVEIKILIPLISYCRNFEEIFWDLLSVDYKEGEVLFPKVHHRPRVP</sequence>
<protein>
    <submittedName>
        <fullName evidence="1">Uncharacterized protein</fullName>
    </submittedName>
</protein>
<accession>A0A5B6VWU1</accession>
<evidence type="ECO:0000313" key="1">
    <source>
        <dbReference type="EMBL" id="KAA3473720.1"/>
    </source>
</evidence>
<dbReference type="Proteomes" id="UP000325315">
    <property type="component" value="Unassembled WGS sequence"/>
</dbReference>
<reference evidence="2" key="1">
    <citation type="journal article" date="2019" name="Plant Biotechnol. J.">
        <title>Genome sequencing of the Australian wild diploid species Gossypium australe highlights disease resistance and delayed gland morphogenesis.</title>
        <authorList>
            <person name="Cai Y."/>
            <person name="Cai X."/>
            <person name="Wang Q."/>
            <person name="Wang P."/>
            <person name="Zhang Y."/>
            <person name="Cai C."/>
            <person name="Xu Y."/>
            <person name="Wang K."/>
            <person name="Zhou Z."/>
            <person name="Wang C."/>
            <person name="Geng S."/>
            <person name="Li B."/>
            <person name="Dong Q."/>
            <person name="Hou Y."/>
            <person name="Wang H."/>
            <person name="Ai P."/>
            <person name="Liu Z."/>
            <person name="Yi F."/>
            <person name="Sun M."/>
            <person name="An G."/>
            <person name="Cheng J."/>
            <person name="Zhang Y."/>
            <person name="Shi Q."/>
            <person name="Xie Y."/>
            <person name="Shi X."/>
            <person name="Chang Y."/>
            <person name="Huang F."/>
            <person name="Chen Y."/>
            <person name="Hong S."/>
            <person name="Mi L."/>
            <person name="Sun Q."/>
            <person name="Zhang L."/>
            <person name="Zhou B."/>
            <person name="Peng R."/>
            <person name="Zhang X."/>
            <person name="Liu F."/>
        </authorList>
    </citation>
    <scope>NUCLEOTIDE SEQUENCE [LARGE SCALE GENOMIC DNA]</scope>
    <source>
        <strain evidence="2">cv. PA1801</strain>
    </source>
</reference>
<dbReference type="AlphaFoldDB" id="A0A5B6VWU1"/>
<evidence type="ECO:0000313" key="2">
    <source>
        <dbReference type="Proteomes" id="UP000325315"/>
    </source>
</evidence>
<proteinExistence type="predicted"/>
<name>A0A5B6VWU1_9ROSI</name>
<keyword evidence="2" id="KW-1185">Reference proteome</keyword>
<gene>
    <name evidence="1" type="ORF">EPI10_024079</name>
</gene>
<comment type="caution">
    <text evidence="1">The sequence shown here is derived from an EMBL/GenBank/DDBJ whole genome shotgun (WGS) entry which is preliminary data.</text>
</comment>
<dbReference type="EMBL" id="SMMG02000005">
    <property type="protein sequence ID" value="KAA3473720.1"/>
    <property type="molecule type" value="Genomic_DNA"/>
</dbReference>
<organism evidence="1 2">
    <name type="scientific">Gossypium australe</name>
    <dbReference type="NCBI Taxonomy" id="47621"/>
    <lineage>
        <taxon>Eukaryota</taxon>
        <taxon>Viridiplantae</taxon>
        <taxon>Streptophyta</taxon>
        <taxon>Embryophyta</taxon>
        <taxon>Tracheophyta</taxon>
        <taxon>Spermatophyta</taxon>
        <taxon>Magnoliopsida</taxon>
        <taxon>eudicotyledons</taxon>
        <taxon>Gunneridae</taxon>
        <taxon>Pentapetalae</taxon>
        <taxon>rosids</taxon>
        <taxon>malvids</taxon>
        <taxon>Malvales</taxon>
        <taxon>Malvaceae</taxon>
        <taxon>Malvoideae</taxon>
        <taxon>Gossypium</taxon>
    </lineage>
</organism>